<feature type="transmembrane region" description="Helical" evidence="1">
    <location>
        <begin position="350"/>
        <end position="368"/>
    </location>
</feature>
<feature type="transmembrane region" description="Helical" evidence="1">
    <location>
        <begin position="192"/>
        <end position="209"/>
    </location>
</feature>
<evidence type="ECO:0000313" key="4">
    <source>
        <dbReference type="Proteomes" id="UP000292939"/>
    </source>
</evidence>
<evidence type="ECO:0000313" key="3">
    <source>
        <dbReference type="EMBL" id="QBK03893.1"/>
    </source>
</evidence>
<feature type="transmembrane region" description="Helical" evidence="1">
    <location>
        <begin position="324"/>
        <end position="344"/>
    </location>
</feature>
<dbReference type="PANTHER" id="PTHR36927">
    <property type="entry name" value="BLR4337 PROTEIN"/>
    <property type="match status" value="1"/>
</dbReference>
<dbReference type="Proteomes" id="UP000292939">
    <property type="component" value="Chromosome"/>
</dbReference>
<sequence length="399" mass="45435">MNHRRHDIDALRALAFALVILYHVGMYYVADWHWHLKSPEPVAWLQGPMRALNLWRLDLVFLISGLSIGLLCHGGGQNQGAGKLLRRRSRLLLLPLVFGMAVVVPYQPYAQAVANGTIAPGFMDFLIRYVQGGPWPPGAFDGWEVGVTWNHLWYLAYLWVYTFALVLLLPWLRSRPGLALAHAFRGLRGARLMVLPVLPLLLYSGLLWPRFPVTQDLLRDAWAHAVYFTLFLYGYWIGVDTDWWTEARRLRGRILVCALLMLVVFFVLRAQLAPASSGFGRWVVRFVADVYLWWMVLAILGWAHQLLNRPWPWLAWANEQVYPWYVLHQTLIVVLIVQFAPLRLARPLEAAVLIVGTLAGCWGLTALIRRVPWLRPCFGLRPRAESSSSSPTCGLSASS</sequence>
<keyword evidence="3" id="KW-0012">Acyltransferase</keyword>
<feature type="transmembrane region" description="Helical" evidence="1">
    <location>
        <begin position="91"/>
        <end position="109"/>
    </location>
</feature>
<accession>A0A4P6UGC0</accession>
<dbReference type="Pfam" id="PF01757">
    <property type="entry name" value="Acyl_transf_3"/>
    <property type="match status" value="1"/>
</dbReference>
<proteinExistence type="predicted"/>
<keyword evidence="1" id="KW-1133">Transmembrane helix</keyword>
<organism evidence="3 4">
    <name type="scientific">Hylemonella gracilis</name>
    <dbReference type="NCBI Taxonomy" id="80880"/>
    <lineage>
        <taxon>Bacteria</taxon>
        <taxon>Pseudomonadati</taxon>
        <taxon>Pseudomonadota</taxon>
        <taxon>Betaproteobacteria</taxon>
        <taxon>Burkholderiales</taxon>
        <taxon>Comamonadaceae</taxon>
        <taxon>Hylemonella</taxon>
    </lineage>
</organism>
<feature type="transmembrane region" description="Helical" evidence="1">
    <location>
        <begin position="221"/>
        <end position="238"/>
    </location>
</feature>
<dbReference type="AlphaFoldDB" id="A0A4P6UGC0"/>
<keyword evidence="1" id="KW-0472">Membrane</keyword>
<dbReference type="RefSeq" id="WP_131277900.1">
    <property type="nucleotide sequence ID" value="NZ_CP031395.1"/>
</dbReference>
<name>A0A4P6UGC0_9BURK</name>
<gene>
    <name evidence="3" type="ORF">DW355_03080</name>
</gene>
<feature type="transmembrane region" description="Helical" evidence="1">
    <location>
        <begin position="250"/>
        <end position="270"/>
    </location>
</feature>
<feature type="transmembrane region" description="Helical" evidence="1">
    <location>
        <begin position="152"/>
        <end position="172"/>
    </location>
</feature>
<dbReference type="PANTHER" id="PTHR36927:SF3">
    <property type="entry name" value="GLUCANS BIOSYNTHESIS PROTEIN C"/>
    <property type="match status" value="1"/>
</dbReference>
<evidence type="ECO:0000256" key="1">
    <source>
        <dbReference type="SAM" id="Phobius"/>
    </source>
</evidence>
<reference evidence="3 4" key="1">
    <citation type="submission" date="2018-07" db="EMBL/GenBank/DDBJ databases">
        <title>Exploring interactions and the metabolic potential of the ultra-small soil bacteria Hylemonella gracilis.</title>
        <authorList>
            <person name="Tyc O."/>
            <person name="Kulkarni P."/>
            <person name="Gawehns F."/>
            <person name="Hundscheid M."/>
            <person name="Zweers H."/>
            <person name="Garbeva P."/>
        </authorList>
    </citation>
    <scope>NUCLEOTIDE SEQUENCE [LARGE SCALE GENOMIC DNA]</scope>
    <source>
        <strain evidence="3 4">NS1</strain>
    </source>
</reference>
<dbReference type="OrthoDB" id="9809782at2"/>
<dbReference type="InterPro" id="IPR050623">
    <property type="entry name" value="Glucan_succinyl_AcylTrfase"/>
</dbReference>
<protein>
    <submittedName>
        <fullName evidence="3">Acyltransferase</fullName>
    </submittedName>
</protein>
<evidence type="ECO:0000259" key="2">
    <source>
        <dbReference type="Pfam" id="PF01757"/>
    </source>
</evidence>
<dbReference type="KEGG" id="hgr:DW355_03080"/>
<dbReference type="GO" id="GO:0016747">
    <property type="term" value="F:acyltransferase activity, transferring groups other than amino-acyl groups"/>
    <property type="evidence" value="ECO:0007669"/>
    <property type="project" value="InterPro"/>
</dbReference>
<feature type="domain" description="Acyltransferase 3" evidence="2">
    <location>
        <begin position="6"/>
        <end position="365"/>
    </location>
</feature>
<keyword evidence="1" id="KW-0812">Transmembrane</keyword>
<feature type="transmembrane region" description="Helical" evidence="1">
    <location>
        <begin position="282"/>
        <end position="303"/>
    </location>
</feature>
<dbReference type="InterPro" id="IPR002656">
    <property type="entry name" value="Acyl_transf_3_dom"/>
</dbReference>
<keyword evidence="3" id="KW-0808">Transferase</keyword>
<dbReference type="EMBL" id="CP031395">
    <property type="protein sequence ID" value="QBK03893.1"/>
    <property type="molecule type" value="Genomic_DNA"/>
</dbReference>
<feature type="transmembrane region" description="Helical" evidence="1">
    <location>
        <begin position="54"/>
        <end position="71"/>
    </location>
</feature>
<feature type="transmembrane region" description="Helical" evidence="1">
    <location>
        <begin position="12"/>
        <end position="30"/>
    </location>
</feature>